<evidence type="ECO:0000256" key="3">
    <source>
        <dbReference type="ARBA" id="ARBA00022771"/>
    </source>
</evidence>
<dbReference type="InterPro" id="IPR019135">
    <property type="entry name" value="Polycomb_protein_VEFS-Box"/>
</dbReference>
<dbReference type="PANTHER" id="PTHR22597:SF0">
    <property type="entry name" value="POLYCOMB PROTEIN SUZ12"/>
    <property type="match status" value="1"/>
</dbReference>
<evidence type="ECO:0000256" key="4">
    <source>
        <dbReference type="ARBA" id="ARBA00022833"/>
    </source>
</evidence>
<evidence type="ECO:0000256" key="1">
    <source>
        <dbReference type="ARBA" id="ARBA00007416"/>
    </source>
</evidence>
<feature type="compositionally biased region" description="Basic and acidic residues" evidence="8">
    <location>
        <begin position="455"/>
        <end position="466"/>
    </location>
</feature>
<keyword evidence="3" id="KW-0863">Zinc-finger</keyword>
<evidence type="ECO:0000259" key="9">
    <source>
        <dbReference type="Pfam" id="PF09733"/>
    </source>
</evidence>
<evidence type="ECO:0000313" key="13">
    <source>
        <dbReference type="RefSeq" id="XP_020112645.1"/>
    </source>
</evidence>
<evidence type="ECO:0000256" key="8">
    <source>
        <dbReference type="SAM" id="MobiDB-lite"/>
    </source>
</evidence>
<dbReference type="GO" id="GO:0006325">
    <property type="term" value="P:chromatin organization"/>
    <property type="evidence" value="ECO:0007669"/>
    <property type="project" value="UniProtKB-KW"/>
</dbReference>
<keyword evidence="7" id="KW-0804">Transcription</keyword>
<evidence type="ECO:0000259" key="11">
    <source>
        <dbReference type="Pfam" id="PF24663"/>
    </source>
</evidence>
<keyword evidence="5" id="KW-0156">Chromatin regulator</keyword>
<dbReference type="RefSeq" id="XP_020112645.1">
    <property type="nucleotide sequence ID" value="XM_020257056.1"/>
</dbReference>
<evidence type="ECO:0000256" key="7">
    <source>
        <dbReference type="ARBA" id="ARBA00023163"/>
    </source>
</evidence>
<dbReference type="AlphaFoldDB" id="A0A6P5GXX3"/>
<evidence type="ECO:0000313" key="12">
    <source>
        <dbReference type="Proteomes" id="UP000515123"/>
    </source>
</evidence>
<organism evidence="14">
    <name type="scientific">Ananas comosus</name>
    <name type="common">Pineapple</name>
    <name type="synonym">Ananas ananas</name>
    <dbReference type="NCBI Taxonomy" id="4615"/>
    <lineage>
        <taxon>Eukaryota</taxon>
        <taxon>Viridiplantae</taxon>
        <taxon>Streptophyta</taxon>
        <taxon>Embryophyta</taxon>
        <taxon>Tracheophyta</taxon>
        <taxon>Spermatophyta</taxon>
        <taxon>Magnoliopsida</taxon>
        <taxon>Liliopsida</taxon>
        <taxon>Poales</taxon>
        <taxon>Bromeliaceae</taxon>
        <taxon>Bromelioideae</taxon>
        <taxon>Ananas</taxon>
    </lineage>
</organism>
<feature type="region of interest" description="Disordered" evidence="8">
    <location>
        <begin position="454"/>
        <end position="475"/>
    </location>
</feature>
<feature type="domain" description="Polycomb protein SUZ12-like zinc finger" evidence="10">
    <location>
        <begin position="311"/>
        <end position="379"/>
    </location>
</feature>
<feature type="domain" description="Polycomb protein VEFS-Box" evidence="9">
    <location>
        <begin position="552"/>
        <end position="672"/>
    </location>
</feature>
<feature type="region of interest" description="Disordered" evidence="8">
    <location>
        <begin position="499"/>
        <end position="523"/>
    </location>
</feature>
<dbReference type="OrthoDB" id="166746at2759"/>
<dbReference type="PANTHER" id="PTHR22597">
    <property type="entry name" value="POLYCOMB GROUP PROTEIN"/>
    <property type="match status" value="1"/>
</dbReference>
<keyword evidence="2" id="KW-0479">Metal-binding</keyword>
<evidence type="ECO:0000313" key="14">
    <source>
        <dbReference type="RefSeq" id="XP_020112647.1"/>
    </source>
</evidence>
<sequence>MPGLPLAVRETTNLGCSCGHSRTADQMCRQQSRVRLTAEEQRAAEESFLLYCKPVELYNILQRRAIKNPSFLQRSLLYKIQAKRKRRIQITVSLSANINAELQPRDVFPLYVLLGRPVTDATLPALSAIYRLSRAYLLSSFCEFGNKDQTEATFVIPDINKLATGLRVSDLCIILVSSGEFREVLSENHQSENHVQLVPFPKLQGKYLCGKIPISSLCSSLEQCVTLSLGHQSEMVPTVSMSPSFLEPKFLDQNNCLTFHSHNIGSMASYQLRVSICAQEVGARERSPYHSYSYDNVPTSSLPHIIRLRAGNVLFNYRYYNNTLQKTEVTEDFCCPFCLVQCASYKGLRCHLTSCHDLFNFEFWVTEEYQAVNVSLRTDVWRSEVATDGIDPRLQTFFYCSSLKRCRRSKKFNQNVNHAHPHFLESDSPEEAQAGMDVDYLQRQNGRILMNPRLTDGRTHKEEGKLPRKSSVGESHFLSVRQKSESFGSENNHAVECMEPASSSPDSAGIAQGSMTNDGAQQLAGGNLIPPTVLQFAKTRKLSIERADPRNRALLQKRQFFHSHRAQPMALEQVFSDRDSEDEVDDDIADFEDRRMLDDFVDVTKDEKQIMHLWNSFVRKQRVLADGHIPWACEAFSRLHGKDLSRAPALLWCWKLFMIKLWNHSLLDARTMDACSLILERCRCEGSHREQT</sequence>
<evidence type="ECO:0000256" key="2">
    <source>
        <dbReference type="ARBA" id="ARBA00022723"/>
    </source>
</evidence>
<evidence type="ECO:0000259" key="10">
    <source>
        <dbReference type="Pfam" id="PF23320"/>
    </source>
</evidence>
<accession>A0A6P5GXX3</accession>
<dbReference type="RefSeq" id="XP_020112647.1">
    <property type="nucleotide sequence ID" value="XM_020257058.1"/>
</dbReference>
<gene>
    <name evidence="13 14" type="primary">LOC109727151</name>
</gene>
<dbReference type="CDD" id="cd21553">
    <property type="entry name" value="VEFS-box_EMF2-like"/>
    <property type="match status" value="1"/>
</dbReference>
<keyword evidence="6" id="KW-0805">Transcription regulation</keyword>
<feature type="domain" description="DUF7651" evidence="11">
    <location>
        <begin position="78"/>
        <end position="284"/>
    </location>
</feature>
<dbReference type="GO" id="GO:0008270">
    <property type="term" value="F:zinc ion binding"/>
    <property type="evidence" value="ECO:0007669"/>
    <property type="project" value="UniProtKB-KW"/>
</dbReference>
<dbReference type="Pfam" id="PF09733">
    <property type="entry name" value="VEFS-Box"/>
    <property type="match status" value="1"/>
</dbReference>
<dbReference type="Proteomes" id="UP000515123">
    <property type="component" value="Linkage group 22"/>
</dbReference>
<protein>
    <submittedName>
        <fullName evidence="13 14">Polycomb group protein EMBRYONIC FLOWER 2 isoform X1</fullName>
    </submittedName>
</protein>
<reference evidence="12" key="1">
    <citation type="journal article" date="2015" name="Nat. Genet.">
        <title>The pineapple genome and the evolution of CAM photosynthesis.</title>
        <authorList>
            <person name="Ming R."/>
            <person name="VanBuren R."/>
            <person name="Wai C.M."/>
            <person name="Tang H."/>
            <person name="Schatz M.C."/>
            <person name="Bowers J.E."/>
            <person name="Lyons E."/>
            <person name="Wang M.L."/>
            <person name="Chen J."/>
            <person name="Biggers E."/>
            <person name="Zhang J."/>
            <person name="Huang L."/>
            <person name="Zhang L."/>
            <person name="Miao W."/>
            <person name="Zhang J."/>
            <person name="Ye Z."/>
            <person name="Miao C."/>
            <person name="Lin Z."/>
            <person name="Wang H."/>
            <person name="Zhou H."/>
            <person name="Yim W.C."/>
            <person name="Priest H.D."/>
            <person name="Zheng C."/>
            <person name="Woodhouse M."/>
            <person name="Edger P.P."/>
            <person name="Guyot R."/>
            <person name="Guo H.B."/>
            <person name="Guo H."/>
            <person name="Zheng G."/>
            <person name="Singh R."/>
            <person name="Sharma A."/>
            <person name="Min X."/>
            <person name="Zheng Y."/>
            <person name="Lee H."/>
            <person name="Gurtowski J."/>
            <person name="Sedlazeck F.J."/>
            <person name="Harkess A."/>
            <person name="McKain M.R."/>
            <person name="Liao Z."/>
            <person name="Fang J."/>
            <person name="Liu J."/>
            <person name="Zhang X."/>
            <person name="Zhang Q."/>
            <person name="Hu W."/>
            <person name="Qin Y."/>
            <person name="Wang K."/>
            <person name="Chen L.Y."/>
            <person name="Shirley N."/>
            <person name="Lin Y.R."/>
            <person name="Liu L.Y."/>
            <person name="Hernandez A.G."/>
            <person name="Wright C.L."/>
            <person name="Bulone V."/>
            <person name="Tuskan G.A."/>
            <person name="Heath K."/>
            <person name="Zee F."/>
            <person name="Moore P.H."/>
            <person name="Sunkar R."/>
            <person name="Leebens-Mack J.H."/>
            <person name="Mockler T."/>
            <person name="Bennetzen J.L."/>
            <person name="Freeling M."/>
            <person name="Sankoff D."/>
            <person name="Paterson A.H."/>
            <person name="Zhu X."/>
            <person name="Yang X."/>
            <person name="Smith J.A."/>
            <person name="Cushman J.C."/>
            <person name="Paull R.E."/>
            <person name="Yu Q."/>
        </authorList>
    </citation>
    <scope>NUCLEOTIDE SEQUENCE [LARGE SCALE GENOMIC DNA]</scope>
    <source>
        <strain evidence="12">cv. F153</strain>
    </source>
</reference>
<dbReference type="Pfam" id="PF23320">
    <property type="entry name" value="Zn_SUZ12"/>
    <property type="match status" value="1"/>
</dbReference>
<dbReference type="InterPro" id="IPR057540">
    <property type="entry name" value="Znf_SUZ12"/>
</dbReference>
<dbReference type="GO" id="GO:0005634">
    <property type="term" value="C:nucleus"/>
    <property type="evidence" value="ECO:0007669"/>
    <property type="project" value="TreeGrafter"/>
</dbReference>
<keyword evidence="4" id="KW-0862">Zinc</keyword>
<dbReference type="Pfam" id="PF24663">
    <property type="entry name" value="DUF7651"/>
    <property type="match status" value="1"/>
</dbReference>
<evidence type="ECO:0000256" key="6">
    <source>
        <dbReference type="ARBA" id="ARBA00023015"/>
    </source>
</evidence>
<proteinExistence type="inferred from homology"/>
<keyword evidence="12" id="KW-1185">Reference proteome</keyword>
<evidence type="ECO:0000256" key="5">
    <source>
        <dbReference type="ARBA" id="ARBA00022853"/>
    </source>
</evidence>
<dbReference type="GO" id="GO:0031490">
    <property type="term" value="F:chromatin DNA binding"/>
    <property type="evidence" value="ECO:0007669"/>
    <property type="project" value="TreeGrafter"/>
</dbReference>
<comment type="similarity">
    <text evidence="1">Belongs to the VEFS (VRN2-EMF2-FIS2-SU(Z)12) family.</text>
</comment>
<dbReference type="InterPro" id="IPR056068">
    <property type="entry name" value="EMF2-like_DUF7651"/>
</dbReference>
<dbReference type="GeneID" id="109727151"/>
<dbReference type="CDD" id="cd21749">
    <property type="entry name" value="ZnB-Zn_EMF2-like"/>
    <property type="match status" value="1"/>
</dbReference>
<reference evidence="13 14" key="2">
    <citation type="submission" date="2025-04" db="UniProtKB">
        <authorList>
            <consortium name="RefSeq"/>
        </authorList>
    </citation>
    <scope>IDENTIFICATION</scope>
    <source>
        <tissue evidence="13 14">Leaf</tissue>
    </source>
</reference>
<name>A0A6P5GXX3_ANACO</name>